<feature type="region of interest" description="Disordered" evidence="1">
    <location>
        <begin position="1"/>
        <end position="46"/>
    </location>
</feature>
<comment type="caution">
    <text evidence="3">The sequence shown here is derived from an EMBL/GenBank/DDBJ whole genome shotgun (WGS) entry which is preliminary data.</text>
</comment>
<feature type="domain" description="Phasin" evidence="2">
    <location>
        <begin position="60"/>
        <end position="149"/>
    </location>
</feature>
<feature type="compositionally biased region" description="Basic and acidic residues" evidence="1">
    <location>
        <begin position="17"/>
        <end position="30"/>
    </location>
</feature>
<gene>
    <name evidence="3" type="ORF">SAMN05660686_03423</name>
</gene>
<dbReference type="AlphaFoldDB" id="A0A8G2BJW3"/>
<evidence type="ECO:0000259" key="2">
    <source>
        <dbReference type="Pfam" id="PF09361"/>
    </source>
</evidence>
<accession>A0A8G2BJW3</accession>
<evidence type="ECO:0000256" key="1">
    <source>
        <dbReference type="SAM" id="MobiDB-lite"/>
    </source>
</evidence>
<sequence>MNKQSKETSEIEQTVDESVKAGREAVEKTTKSMAKAAHDVAQSNGWTETADKQAATLTAFQGPLVEATSQAFGRYVEGMAELNQEMTRFVAQRLRYDAEFGHALAGCGSFVQAAEMQQEWMKKAADDYMTEAKKLGEIGQKVVSDVTQTPSA</sequence>
<dbReference type="EMBL" id="FNBW01000010">
    <property type="protein sequence ID" value="SDG11273.1"/>
    <property type="molecule type" value="Genomic_DNA"/>
</dbReference>
<dbReference type="Proteomes" id="UP000198615">
    <property type="component" value="Unassembled WGS sequence"/>
</dbReference>
<dbReference type="Pfam" id="PF09361">
    <property type="entry name" value="Phasin_2"/>
    <property type="match status" value="1"/>
</dbReference>
<name>A0A8G2BJW3_9PROT</name>
<dbReference type="RefSeq" id="WP_028796067.1">
    <property type="nucleotide sequence ID" value="NZ_FNBW01000010.1"/>
</dbReference>
<evidence type="ECO:0000313" key="4">
    <source>
        <dbReference type="Proteomes" id="UP000198615"/>
    </source>
</evidence>
<proteinExistence type="predicted"/>
<dbReference type="InterPro" id="IPR018968">
    <property type="entry name" value="Phasin"/>
</dbReference>
<protein>
    <submittedName>
        <fullName evidence="3">Phasin protein</fullName>
    </submittedName>
</protein>
<evidence type="ECO:0000313" key="3">
    <source>
        <dbReference type="EMBL" id="SDG11273.1"/>
    </source>
</evidence>
<reference evidence="3 4" key="1">
    <citation type="submission" date="2016-10" db="EMBL/GenBank/DDBJ databases">
        <authorList>
            <person name="Varghese N."/>
            <person name="Submissions S."/>
        </authorList>
    </citation>
    <scope>NUCLEOTIDE SEQUENCE [LARGE SCALE GENOMIC DNA]</scope>
    <source>
        <strain evidence="3 4">DSM 18839</strain>
    </source>
</reference>
<keyword evidence="4" id="KW-1185">Reference proteome</keyword>
<organism evidence="3 4">
    <name type="scientific">Thalassobaculum litoreum DSM 18839</name>
    <dbReference type="NCBI Taxonomy" id="1123362"/>
    <lineage>
        <taxon>Bacteria</taxon>
        <taxon>Pseudomonadati</taxon>
        <taxon>Pseudomonadota</taxon>
        <taxon>Alphaproteobacteria</taxon>
        <taxon>Rhodospirillales</taxon>
        <taxon>Thalassobaculaceae</taxon>
        <taxon>Thalassobaculum</taxon>
    </lineage>
</organism>